<evidence type="ECO:0000313" key="6">
    <source>
        <dbReference type="Proteomes" id="UP000604481"/>
    </source>
</evidence>
<name>A0A8J7FJT0_9NEIS</name>
<dbReference type="InterPro" id="IPR011146">
    <property type="entry name" value="HIT-like"/>
</dbReference>
<dbReference type="InterPro" id="IPR036265">
    <property type="entry name" value="HIT-like_sf"/>
</dbReference>
<organism evidence="5 6">
    <name type="scientific">Chitinilyticum piscinae</name>
    <dbReference type="NCBI Taxonomy" id="2866724"/>
    <lineage>
        <taxon>Bacteria</taxon>
        <taxon>Pseudomonadati</taxon>
        <taxon>Pseudomonadota</taxon>
        <taxon>Betaproteobacteria</taxon>
        <taxon>Neisseriales</taxon>
        <taxon>Chitinibacteraceae</taxon>
        <taxon>Chitinilyticum</taxon>
    </lineage>
</organism>
<comment type="caution">
    <text evidence="5">The sequence shown here is derived from an EMBL/GenBank/DDBJ whole genome shotgun (WGS) entry which is preliminary data.</text>
</comment>
<dbReference type="PROSITE" id="PS51084">
    <property type="entry name" value="HIT_2"/>
    <property type="match status" value="1"/>
</dbReference>
<feature type="domain" description="HIT" evidence="4">
    <location>
        <begin position="5"/>
        <end position="110"/>
    </location>
</feature>
<dbReference type="AlphaFoldDB" id="A0A8J7FJT0"/>
<proteinExistence type="predicted"/>
<accession>A0A8J7FJT0</accession>
<evidence type="ECO:0000256" key="1">
    <source>
        <dbReference type="PIRSR" id="PIRSR601310-1"/>
    </source>
</evidence>
<dbReference type="Gene3D" id="3.30.428.10">
    <property type="entry name" value="HIT-like"/>
    <property type="match status" value="1"/>
</dbReference>
<sequence>MSDCIFCKIAAGQIPAKKAYEDDDVVVFHDIAPKAPVHLLLIPKKHIESLFAATVEDQAILGKLLLLAPQLAKEHGLDAGFVTRIHTGAAGGQEVFHLHVHVLGQPQAAA</sequence>
<dbReference type="GO" id="GO:0003824">
    <property type="term" value="F:catalytic activity"/>
    <property type="evidence" value="ECO:0007669"/>
    <property type="project" value="InterPro"/>
</dbReference>
<protein>
    <submittedName>
        <fullName evidence="5">Histidine triad nucleotide-binding protein</fullName>
    </submittedName>
</protein>
<evidence type="ECO:0000313" key="5">
    <source>
        <dbReference type="EMBL" id="MBE9609182.1"/>
    </source>
</evidence>
<dbReference type="RefSeq" id="WP_194115696.1">
    <property type="nucleotide sequence ID" value="NZ_JADFUA010000003.1"/>
</dbReference>
<reference evidence="5 6" key="1">
    <citation type="submission" date="2020-10" db="EMBL/GenBank/DDBJ databases">
        <title>The genome sequence of Chitinilyticum litopenaei 4Y14.</title>
        <authorList>
            <person name="Liu Y."/>
        </authorList>
    </citation>
    <scope>NUCLEOTIDE SEQUENCE [LARGE SCALE GENOMIC DNA]</scope>
    <source>
        <strain evidence="5 6">4Y14</strain>
    </source>
</reference>
<dbReference type="PRINTS" id="PR00332">
    <property type="entry name" value="HISTRIAD"/>
</dbReference>
<dbReference type="InterPro" id="IPR001310">
    <property type="entry name" value="Histidine_triad_HIT"/>
</dbReference>
<dbReference type="Pfam" id="PF11969">
    <property type="entry name" value="DcpS_C"/>
    <property type="match status" value="1"/>
</dbReference>
<dbReference type="CDD" id="cd01276">
    <property type="entry name" value="PKCI_related"/>
    <property type="match status" value="1"/>
</dbReference>
<evidence type="ECO:0000256" key="2">
    <source>
        <dbReference type="PIRSR" id="PIRSR601310-3"/>
    </source>
</evidence>
<feature type="short sequence motif" description="Histidine triad motif" evidence="2 3">
    <location>
        <begin position="97"/>
        <end position="101"/>
    </location>
</feature>
<dbReference type="SUPFAM" id="SSF54197">
    <property type="entry name" value="HIT-like"/>
    <property type="match status" value="1"/>
</dbReference>
<dbReference type="PANTHER" id="PTHR23089">
    <property type="entry name" value="HISTIDINE TRIAD HIT PROTEIN"/>
    <property type="match status" value="1"/>
</dbReference>
<dbReference type="EMBL" id="JADFUA010000003">
    <property type="protein sequence ID" value="MBE9609182.1"/>
    <property type="molecule type" value="Genomic_DNA"/>
</dbReference>
<gene>
    <name evidence="5" type="ORF">INR99_07460</name>
</gene>
<evidence type="ECO:0000259" key="4">
    <source>
        <dbReference type="PROSITE" id="PS51084"/>
    </source>
</evidence>
<feature type="active site" description="Tele-AMP-histidine intermediate" evidence="1">
    <location>
        <position position="99"/>
    </location>
</feature>
<keyword evidence="6" id="KW-1185">Reference proteome</keyword>
<dbReference type="Proteomes" id="UP000604481">
    <property type="component" value="Unassembled WGS sequence"/>
</dbReference>
<evidence type="ECO:0000256" key="3">
    <source>
        <dbReference type="PROSITE-ProRule" id="PRU00464"/>
    </source>
</evidence>